<organism evidence="9 10">
    <name type="scientific">Pantherophis guttatus</name>
    <name type="common">Corn snake</name>
    <name type="synonym">Elaphe guttata</name>
    <dbReference type="NCBI Taxonomy" id="94885"/>
    <lineage>
        <taxon>Eukaryota</taxon>
        <taxon>Metazoa</taxon>
        <taxon>Chordata</taxon>
        <taxon>Craniata</taxon>
        <taxon>Vertebrata</taxon>
        <taxon>Euteleostomi</taxon>
        <taxon>Lepidosauria</taxon>
        <taxon>Squamata</taxon>
        <taxon>Bifurcata</taxon>
        <taxon>Unidentata</taxon>
        <taxon>Episquamata</taxon>
        <taxon>Toxicofera</taxon>
        <taxon>Serpentes</taxon>
        <taxon>Colubroidea</taxon>
        <taxon>Colubridae</taxon>
        <taxon>Colubrinae</taxon>
        <taxon>Pantherophis</taxon>
    </lineage>
</organism>
<dbReference type="RefSeq" id="XP_060542269.1">
    <property type="nucleotide sequence ID" value="XM_060686286.1"/>
</dbReference>
<name>A0ABM3Z1M3_PANGU</name>
<reference evidence="10" key="1">
    <citation type="submission" date="2025-08" db="UniProtKB">
        <authorList>
            <consortium name="RefSeq"/>
        </authorList>
    </citation>
    <scope>IDENTIFICATION</scope>
    <source>
        <tissue evidence="10">Blood</tissue>
    </source>
</reference>
<dbReference type="Pfam" id="PF01926">
    <property type="entry name" value="MMR_HSR1"/>
    <property type="match status" value="1"/>
</dbReference>
<dbReference type="Gene3D" id="3.40.50.300">
    <property type="entry name" value="P-loop containing nucleotide triphosphate hydrolases"/>
    <property type="match status" value="1"/>
</dbReference>
<dbReference type="InterPro" id="IPR052279">
    <property type="entry name" value="EngB_GTPase"/>
</dbReference>
<evidence type="ECO:0000256" key="4">
    <source>
        <dbReference type="ARBA" id="ARBA00022723"/>
    </source>
</evidence>
<dbReference type="GeneID" id="117662463"/>
<comment type="similarity">
    <text evidence="2">Belongs to the TRAFAC class TrmE-Era-EngA-EngB-Septin-like GTPase superfamily. EngB GTPase family.</text>
</comment>
<evidence type="ECO:0000256" key="3">
    <source>
        <dbReference type="ARBA" id="ARBA00015370"/>
    </source>
</evidence>
<evidence type="ECO:0000313" key="10">
    <source>
        <dbReference type="RefSeq" id="XP_060542269.1"/>
    </source>
</evidence>
<feature type="domain" description="EngB-type G" evidence="8">
    <location>
        <begin position="114"/>
        <end position="287"/>
    </location>
</feature>
<keyword evidence="6" id="KW-0460">Magnesium</keyword>
<evidence type="ECO:0000256" key="1">
    <source>
        <dbReference type="ARBA" id="ARBA00001946"/>
    </source>
</evidence>
<evidence type="ECO:0000313" key="9">
    <source>
        <dbReference type="Proteomes" id="UP001652622"/>
    </source>
</evidence>
<dbReference type="PROSITE" id="PS51706">
    <property type="entry name" value="G_ENGB"/>
    <property type="match status" value="1"/>
</dbReference>
<dbReference type="CDD" id="cd01876">
    <property type="entry name" value="YihA_EngB"/>
    <property type="match status" value="1"/>
</dbReference>
<dbReference type="NCBIfam" id="TIGR03598">
    <property type="entry name" value="GTPase_YsxC"/>
    <property type="match status" value="1"/>
</dbReference>
<keyword evidence="9" id="KW-1185">Reference proteome</keyword>
<evidence type="ECO:0000259" key="8">
    <source>
        <dbReference type="PROSITE" id="PS51706"/>
    </source>
</evidence>
<proteinExistence type="inferred from homology"/>
<sequence>MMENICVKVHQLSKSSRYISLLQKRLMTRSRTPVQYASFTEVQQLPEKQFTAITFPLQDLAKFFSPNVDKSSLYIFKPNQKDIQTAEFFFHSSHQHIIDYSTSAVRMAHAPEMSEPEVCFLGRSNVGKSSLIKALFSLAPDVEVRISKRPGHTKKMNFFKVGKFFTLVDMPGYGFKAPKDFAEMVEPYLTQRTNLKRTFLLVDAKEGIQEMDNIAVEMLEEFGIPYVLVLTKIDKASKSAMAKNVLQIQDFVEKNAHTCFPQLFPISSLNYTGIHVLRCFIAHVTGNLPLSTE</sequence>
<evidence type="ECO:0000256" key="5">
    <source>
        <dbReference type="ARBA" id="ARBA00022741"/>
    </source>
</evidence>
<dbReference type="HAMAP" id="MF_00321">
    <property type="entry name" value="GTPase_EngB"/>
    <property type="match status" value="1"/>
</dbReference>
<comment type="cofactor">
    <cofactor evidence="1">
        <name>Mg(2+)</name>
        <dbReference type="ChEBI" id="CHEBI:18420"/>
    </cofactor>
</comment>
<dbReference type="SUPFAM" id="SSF52540">
    <property type="entry name" value="P-loop containing nucleoside triphosphate hydrolases"/>
    <property type="match status" value="1"/>
</dbReference>
<evidence type="ECO:0000256" key="2">
    <source>
        <dbReference type="ARBA" id="ARBA00009638"/>
    </source>
</evidence>
<dbReference type="PANTHER" id="PTHR46498:SF1">
    <property type="entry name" value="GTP-BINDING PROTEIN 8"/>
    <property type="match status" value="1"/>
</dbReference>
<dbReference type="InterPro" id="IPR027417">
    <property type="entry name" value="P-loop_NTPase"/>
</dbReference>
<dbReference type="InterPro" id="IPR019987">
    <property type="entry name" value="GTP-bd_ribosome_bio_YsxC"/>
</dbReference>
<accession>A0ABM3Z1M3</accession>
<evidence type="ECO:0000256" key="6">
    <source>
        <dbReference type="ARBA" id="ARBA00022842"/>
    </source>
</evidence>
<dbReference type="InterPro" id="IPR030393">
    <property type="entry name" value="G_ENGB_dom"/>
</dbReference>
<gene>
    <name evidence="10" type="primary">GTPBP8</name>
</gene>
<keyword evidence="7" id="KW-0342">GTP-binding</keyword>
<dbReference type="InterPro" id="IPR006073">
    <property type="entry name" value="GTP-bd"/>
</dbReference>
<dbReference type="Proteomes" id="UP001652622">
    <property type="component" value="Unplaced"/>
</dbReference>
<keyword evidence="5" id="KW-0547">Nucleotide-binding</keyword>
<keyword evidence="4" id="KW-0479">Metal-binding</keyword>
<protein>
    <recommendedName>
        <fullName evidence="3">GTP-binding protein 8</fullName>
    </recommendedName>
</protein>
<dbReference type="PANTHER" id="PTHR46498">
    <property type="entry name" value="GTP-BINDING PROTEIN 8"/>
    <property type="match status" value="1"/>
</dbReference>
<evidence type="ECO:0000256" key="7">
    <source>
        <dbReference type="ARBA" id="ARBA00023134"/>
    </source>
</evidence>